<keyword evidence="11" id="KW-0418">Kinase</keyword>
<evidence type="ECO:0000256" key="10">
    <source>
        <dbReference type="ARBA" id="ARBA00022741"/>
    </source>
</evidence>
<dbReference type="GO" id="GO:0005524">
    <property type="term" value="F:ATP binding"/>
    <property type="evidence" value="ECO:0007669"/>
    <property type="project" value="UniProtKB-KW"/>
</dbReference>
<dbReference type="EMBL" id="LRBV02000003">
    <property type="status" value="NOT_ANNOTATED_CDS"/>
    <property type="molecule type" value="Genomic_DNA"/>
</dbReference>
<keyword evidence="13" id="KW-1133">Transmembrane helix</keyword>
<dbReference type="SUPFAM" id="SSF51110">
    <property type="entry name" value="alpha-D-mannose-specific plant lectins"/>
    <property type="match status" value="1"/>
</dbReference>
<keyword evidence="5" id="KW-0597">Phosphoprotein</keyword>
<dbReference type="GO" id="GO:0005886">
    <property type="term" value="C:plasma membrane"/>
    <property type="evidence" value="ECO:0007669"/>
    <property type="project" value="UniProtKB-SubCell"/>
</dbReference>
<evidence type="ECO:0000256" key="11">
    <source>
        <dbReference type="ARBA" id="ARBA00022777"/>
    </source>
</evidence>
<keyword evidence="22" id="KW-1185">Reference proteome</keyword>
<reference evidence="21 22" key="1">
    <citation type="journal article" date="2016" name="G3 (Bethesda)">
        <title>First Draft Assembly and Annotation of the Genome of a California Endemic Oak Quercus lobata Nee (Fagaceae).</title>
        <authorList>
            <person name="Sork V.L."/>
            <person name="Fitz-Gibbon S.T."/>
            <person name="Puiu D."/>
            <person name="Crepeau M."/>
            <person name="Gugger P.F."/>
            <person name="Sherman R."/>
            <person name="Stevens K."/>
            <person name="Langley C.H."/>
            <person name="Pellegrini M."/>
            <person name="Salzberg S.L."/>
        </authorList>
    </citation>
    <scope>NUCLEOTIDE SEQUENCE [LARGE SCALE GENOMIC DNA]</scope>
    <source>
        <strain evidence="21 22">cv. SW786</strain>
    </source>
</reference>
<keyword evidence="7" id="KW-0812">Transmembrane</keyword>
<dbReference type="GO" id="GO:0004674">
    <property type="term" value="F:protein serine/threonine kinase activity"/>
    <property type="evidence" value="ECO:0007669"/>
    <property type="project" value="UniProtKB-KW"/>
</dbReference>
<evidence type="ECO:0000256" key="18">
    <source>
        <dbReference type="ARBA" id="ARBA00047899"/>
    </source>
</evidence>
<accession>A0A7N2L5H1</accession>
<evidence type="ECO:0000256" key="19">
    <source>
        <dbReference type="ARBA" id="ARBA00048679"/>
    </source>
</evidence>
<keyword evidence="15" id="KW-1015">Disulfide bond</keyword>
<comment type="catalytic activity">
    <reaction evidence="19">
        <text>L-seryl-[protein] + ATP = O-phospho-L-seryl-[protein] + ADP + H(+)</text>
        <dbReference type="Rhea" id="RHEA:17989"/>
        <dbReference type="Rhea" id="RHEA-COMP:9863"/>
        <dbReference type="Rhea" id="RHEA-COMP:11604"/>
        <dbReference type="ChEBI" id="CHEBI:15378"/>
        <dbReference type="ChEBI" id="CHEBI:29999"/>
        <dbReference type="ChEBI" id="CHEBI:30616"/>
        <dbReference type="ChEBI" id="CHEBI:83421"/>
        <dbReference type="ChEBI" id="CHEBI:456216"/>
        <dbReference type="EC" id="2.7.11.1"/>
    </reaction>
</comment>
<dbReference type="GO" id="GO:0030246">
    <property type="term" value="F:carbohydrate binding"/>
    <property type="evidence" value="ECO:0007669"/>
    <property type="project" value="UniProtKB-KW"/>
</dbReference>
<evidence type="ECO:0000256" key="2">
    <source>
        <dbReference type="ARBA" id="ARBA00012513"/>
    </source>
</evidence>
<dbReference type="AlphaFoldDB" id="A0A7N2L5H1"/>
<keyword evidence="3" id="KW-1003">Cell membrane</keyword>
<evidence type="ECO:0000256" key="16">
    <source>
        <dbReference type="ARBA" id="ARBA00023170"/>
    </source>
</evidence>
<evidence type="ECO:0000256" key="12">
    <source>
        <dbReference type="ARBA" id="ARBA00022840"/>
    </source>
</evidence>
<comment type="subcellular location">
    <subcellularLocation>
        <location evidence="1">Cell membrane</location>
        <topology evidence="1">Single-pass type I membrane protein</topology>
    </subcellularLocation>
</comment>
<evidence type="ECO:0000313" key="22">
    <source>
        <dbReference type="Proteomes" id="UP000594261"/>
    </source>
</evidence>
<dbReference type="EnsemblPlants" id="QL03p011867:mrna">
    <property type="protein sequence ID" value="QL03p011867:mrna"/>
    <property type="gene ID" value="QL03p011867"/>
</dbReference>
<keyword evidence="10" id="KW-0547">Nucleotide-binding</keyword>
<dbReference type="CDD" id="cd00028">
    <property type="entry name" value="B_lectin"/>
    <property type="match status" value="1"/>
</dbReference>
<evidence type="ECO:0000256" key="4">
    <source>
        <dbReference type="ARBA" id="ARBA00022527"/>
    </source>
</evidence>
<dbReference type="EC" id="2.7.11.1" evidence="2"/>
<dbReference type="Gramene" id="QL03p011867:mrna">
    <property type="protein sequence ID" value="QL03p011867:mrna"/>
    <property type="gene ID" value="QL03p011867"/>
</dbReference>
<evidence type="ECO:0000256" key="14">
    <source>
        <dbReference type="ARBA" id="ARBA00023136"/>
    </source>
</evidence>
<dbReference type="OMA" id="SKSHIGW"/>
<dbReference type="Proteomes" id="UP000594261">
    <property type="component" value="Chromosome 3"/>
</dbReference>
<evidence type="ECO:0000256" key="1">
    <source>
        <dbReference type="ARBA" id="ARBA00004251"/>
    </source>
</evidence>
<evidence type="ECO:0000256" key="3">
    <source>
        <dbReference type="ARBA" id="ARBA00022475"/>
    </source>
</evidence>
<keyword evidence="8" id="KW-0732">Signal</keyword>
<dbReference type="FunFam" id="2.90.10.10:FF:000009">
    <property type="entry name" value="Receptor-like serine/threonine-protein kinase SD1-8"/>
    <property type="match status" value="1"/>
</dbReference>
<evidence type="ECO:0000256" key="13">
    <source>
        <dbReference type="ARBA" id="ARBA00022989"/>
    </source>
</evidence>
<organism evidence="21 22">
    <name type="scientific">Quercus lobata</name>
    <name type="common">Valley oak</name>
    <dbReference type="NCBI Taxonomy" id="97700"/>
    <lineage>
        <taxon>Eukaryota</taxon>
        <taxon>Viridiplantae</taxon>
        <taxon>Streptophyta</taxon>
        <taxon>Embryophyta</taxon>
        <taxon>Tracheophyta</taxon>
        <taxon>Spermatophyta</taxon>
        <taxon>Magnoliopsida</taxon>
        <taxon>eudicotyledons</taxon>
        <taxon>Gunneridae</taxon>
        <taxon>Pentapetalae</taxon>
        <taxon>rosids</taxon>
        <taxon>fabids</taxon>
        <taxon>Fagales</taxon>
        <taxon>Fagaceae</taxon>
        <taxon>Quercus</taxon>
    </lineage>
</organism>
<evidence type="ECO:0000256" key="6">
    <source>
        <dbReference type="ARBA" id="ARBA00022679"/>
    </source>
</evidence>
<keyword evidence="14" id="KW-0472">Membrane</keyword>
<keyword evidence="9" id="KW-0430">Lectin</keyword>
<keyword evidence="6" id="KW-0808">Transferase</keyword>
<comment type="catalytic activity">
    <reaction evidence="18">
        <text>L-threonyl-[protein] + ATP = O-phospho-L-threonyl-[protein] + ADP + H(+)</text>
        <dbReference type="Rhea" id="RHEA:46608"/>
        <dbReference type="Rhea" id="RHEA-COMP:11060"/>
        <dbReference type="Rhea" id="RHEA-COMP:11605"/>
        <dbReference type="ChEBI" id="CHEBI:15378"/>
        <dbReference type="ChEBI" id="CHEBI:30013"/>
        <dbReference type="ChEBI" id="CHEBI:30616"/>
        <dbReference type="ChEBI" id="CHEBI:61977"/>
        <dbReference type="ChEBI" id="CHEBI:456216"/>
        <dbReference type="EC" id="2.7.11.1"/>
    </reaction>
</comment>
<keyword evidence="12" id="KW-0067">ATP-binding</keyword>
<reference evidence="21" key="2">
    <citation type="submission" date="2021-01" db="UniProtKB">
        <authorList>
            <consortium name="EnsemblPlants"/>
        </authorList>
    </citation>
    <scope>IDENTIFICATION</scope>
</reference>
<dbReference type="PROSITE" id="PS50927">
    <property type="entry name" value="BULB_LECTIN"/>
    <property type="match status" value="1"/>
</dbReference>
<proteinExistence type="predicted"/>
<evidence type="ECO:0000256" key="8">
    <source>
        <dbReference type="ARBA" id="ARBA00022729"/>
    </source>
</evidence>
<evidence type="ECO:0000256" key="7">
    <source>
        <dbReference type="ARBA" id="ARBA00022692"/>
    </source>
</evidence>
<dbReference type="InterPro" id="IPR001480">
    <property type="entry name" value="Bulb-type_lectin_dom"/>
</dbReference>
<dbReference type="SMART" id="SM00108">
    <property type="entry name" value="B_lectin"/>
    <property type="match status" value="1"/>
</dbReference>
<evidence type="ECO:0000259" key="20">
    <source>
        <dbReference type="PROSITE" id="PS50927"/>
    </source>
</evidence>
<feature type="domain" description="Bulb-type lectin" evidence="20">
    <location>
        <begin position="5"/>
        <end position="126"/>
    </location>
</feature>
<keyword evidence="17" id="KW-0325">Glycoprotein</keyword>
<keyword evidence="4" id="KW-0723">Serine/threonine-protein kinase</keyword>
<name>A0A7N2L5H1_QUELO</name>
<dbReference type="PANTHER" id="PTHR32444:SF226">
    <property type="entry name" value="BULB-TYPE LECTIN DOMAIN-CONTAINING PROTEIN"/>
    <property type="match status" value="1"/>
</dbReference>
<evidence type="ECO:0000256" key="15">
    <source>
        <dbReference type="ARBA" id="ARBA00023157"/>
    </source>
</evidence>
<evidence type="ECO:0000256" key="5">
    <source>
        <dbReference type="ARBA" id="ARBA00022553"/>
    </source>
</evidence>
<evidence type="ECO:0000256" key="9">
    <source>
        <dbReference type="ARBA" id="ARBA00022734"/>
    </source>
</evidence>
<dbReference type="InParanoid" id="A0A7N2L5H1"/>
<keyword evidence="16" id="KW-0675">Receptor</keyword>
<dbReference type="Gene3D" id="2.90.10.10">
    <property type="entry name" value="Bulb-type lectin domain"/>
    <property type="match status" value="1"/>
</dbReference>
<protein>
    <recommendedName>
        <fullName evidence="2">non-specific serine/threonine protein kinase</fullName>
        <ecNumber evidence="2">2.7.11.1</ecNumber>
    </recommendedName>
</protein>
<dbReference type="Pfam" id="PF01453">
    <property type="entry name" value="B_lectin"/>
    <property type="match status" value="1"/>
</dbReference>
<evidence type="ECO:0000313" key="21">
    <source>
        <dbReference type="EnsemblPlants" id="QL03p011867:mrna"/>
    </source>
</evidence>
<dbReference type="PANTHER" id="PTHR32444">
    <property type="entry name" value="BULB-TYPE LECTIN DOMAIN-CONTAINING PROTEIN"/>
    <property type="match status" value="1"/>
</dbReference>
<evidence type="ECO:0000256" key="17">
    <source>
        <dbReference type="ARBA" id="ARBA00023180"/>
    </source>
</evidence>
<dbReference type="InterPro" id="IPR036426">
    <property type="entry name" value="Bulb-type_lectin_dom_sf"/>
</dbReference>
<sequence>MASKLDTLVQGQELKDGDNLVSAHGKFKLGLFHLTSNNYYLGKWYNGKHAELENLVWVANRDTPIFDNSGNLTIDDYGNLKISHNGGPPLVLYSAQEANNTSAALLETGNLVLSELNSGRQLWQSFDYPTHTLLQGMKLGVSRKTGHTWSLKSWISSKVPAASSLTFGMDPKLTNQLVILSNGTTSSAGIEARTAAQQITTILAMYRMRMKHTSTTMGKMKMSQNRESLR</sequence>